<dbReference type="InterPro" id="IPR041373">
    <property type="entry name" value="RT_RNaseH"/>
</dbReference>
<dbReference type="InterPro" id="IPR050951">
    <property type="entry name" value="Retrovirus_Pol_polyprotein"/>
</dbReference>
<gene>
    <name evidence="9" type="ORF">KY290_031266</name>
</gene>
<dbReference type="SUPFAM" id="SSF56672">
    <property type="entry name" value="DNA/RNA polymerases"/>
    <property type="match status" value="1"/>
</dbReference>
<feature type="domain" description="Tf2-1-like SH3-like" evidence="8">
    <location>
        <begin position="534"/>
        <end position="582"/>
    </location>
</feature>
<sequence>MISKGYVYHLVRVKDSNSETPTLASVLVVNEFPKVFPENLLGVPPEMEIDFGIDFLPDTQPISIPSYKMALAELKELKEHLKDLLDKSFIRPITIKKKYPIPRIDDLFNQLQGASYFSNIDLRFDYHQLKVRDSDISKTTFRTRVFKQYLDLFVIIFIDDILIYSRSKEEHAIHLRVVLQTFKDHQLFAKLTTAPVLTLLNGLDGYVIYCDASKVSLGCVLMQRGKFIAYDSTQLKVHERNYLTHDLELATVVFALKIWRHFLYGVHVDVFTDHKSLHKLSMGNVAHVEDERKELAKDVHWLALLGVCLIDTSYSGFVSRKLRFSPTGEMMYFITKVAYVFLMWNNMKRDIADSVAKYSNCQQVKVEHQKLGGDRVTKSAHFLAVKTKDSAEDYAKLYIHEIVRLHVVNLGTTFHPHTDGQAERTIQTLEDMLRACVIDFKCSWDDNLPLIEFAYNNNIPSSIQMDPYEALYGRICRSSIGWFKVGEATLIGPESVHEAMENVQLIKERLKTAKSRQKSYVHMRRKDLEFEIDDWKGKLNPRYVGPSRILRSIGNVAYELEFPAELARIHPVYYISLLKKCVGDPTSIVPLESVAVNDSLTYEEVPVEILHRQVRWLRNKEVASIKVLWRSQSVEGATWEAEAAMRAKYLHLFPSDSDST</sequence>
<dbReference type="InterPro" id="IPR012337">
    <property type="entry name" value="RNaseH-like_sf"/>
</dbReference>
<evidence type="ECO:0000259" key="8">
    <source>
        <dbReference type="Pfam" id="PF24626"/>
    </source>
</evidence>
<name>A0ABQ7U9W8_SOLTU</name>
<dbReference type="Pfam" id="PF17917">
    <property type="entry name" value="RT_RNaseH"/>
    <property type="match status" value="1"/>
</dbReference>
<dbReference type="EMBL" id="JAIVGD010000023">
    <property type="protein sequence ID" value="KAH0743273.1"/>
    <property type="molecule type" value="Genomic_DNA"/>
</dbReference>
<keyword evidence="10" id="KW-1185">Reference proteome</keyword>
<evidence type="ECO:0000256" key="4">
    <source>
        <dbReference type="ARBA" id="ARBA00022759"/>
    </source>
</evidence>
<feature type="domain" description="Reverse transcriptase RNase H-like" evidence="7">
    <location>
        <begin position="206"/>
        <end position="287"/>
    </location>
</feature>
<evidence type="ECO:0000256" key="2">
    <source>
        <dbReference type="ARBA" id="ARBA00022695"/>
    </source>
</evidence>
<dbReference type="Gene3D" id="3.30.70.270">
    <property type="match status" value="1"/>
</dbReference>
<protein>
    <submittedName>
        <fullName evidence="9">Uncharacterized protein</fullName>
    </submittedName>
</protein>
<keyword evidence="6" id="KW-0695">RNA-directed DNA polymerase</keyword>
<dbReference type="InterPro" id="IPR056924">
    <property type="entry name" value="SH3_Tf2-1"/>
</dbReference>
<dbReference type="CDD" id="cd01647">
    <property type="entry name" value="RT_LTR"/>
    <property type="match status" value="1"/>
</dbReference>
<dbReference type="InterPro" id="IPR043128">
    <property type="entry name" value="Rev_trsase/Diguanyl_cyclase"/>
</dbReference>
<evidence type="ECO:0000313" key="9">
    <source>
        <dbReference type="EMBL" id="KAH0743273.1"/>
    </source>
</evidence>
<dbReference type="InterPro" id="IPR043502">
    <property type="entry name" value="DNA/RNA_pol_sf"/>
</dbReference>
<keyword evidence="5" id="KW-0378">Hydrolase</keyword>
<proteinExistence type="predicted"/>
<dbReference type="Proteomes" id="UP000826656">
    <property type="component" value="Unassembled WGS sequence"/>
</dbReference>
<evidence type="ECO:0000256" key="5">
    <source>
        <dbReference type="ARBA" id="ARBA00022801"/>
    </source>
</evidence>
<reference evidence="9 10" key="1">
    <citation type="journal article" date="2021" name="bioRxiv">
        <title>Chromosome-scale and haplotype-resolved genome assembly of a tetraploid potato cultivar.</title>
        <authorList>
            <person name="Sun H."/>
            <person name="Jiao W.-B."/>
            <person name="Krause K."/>
            <person name="Campoy J.A."/>
            <person name="Goel M."/>
            <person name="Folz-Donahue K."/>
            <person name="Kukat C."/>
            <person name="Huettel B."/>
            <person name="Schneeberger K."/>
        </authorList>
    </citation>
    <scope>NUCLEOTIDE SEQUENCE [LARGE SCALE GENOMIC DNA]</scope>
    <source>
        <strain evidence="9">SolTubOtavaFocal</strain>
        <tissue evidence="9">Leaves</tissue>
    </source>
</reference>
<dbReference type="Gene3D" id="3.10.10.10">
    <property type="entry name" value="HIV Type 1 Reverse Transcriptase, subunit A, domain 1"/>
    <property type="match status" value="2"/>
</dbReference>
<organism evidence="9 10">
    <name type="scientific">Solanum tuberosum</name>
    <name type="common">Potato</name>
    <dbReference type="NCBI Taxonomy" id="4113"/>
    <lineage>
        <taxon>Eukaryota</taxon>
        <taxon>Viridiplantae</taxon>
        <taxon>Streptophyta</taxon>
        <taxon>Embryophyta</taxon>
        <taxon>Tracheophyta</taxon>
        <taxon>Spermatophyta</taxon>
        <taxon>Magnoliopsida</taxon>
        <taxon>eudicotyledons</taxon>
        <taxon>Gunneridae</taxon>
        <taxon>Pentapetalae</taxon>
        <taxon>asterids</taxon>
        <taxon>lamiids</taxon>
        <taxon>Solanales</taxon>
        <taxon>Solanaceae</taxon>
        <taxon>Solanoideae</taxon>
        <taxon>Solaneae</taxon>
        <taxon>Solanum</taxon>
    </lineage>
</organism>
<evidence type="ECO:0000256" key="3">
    <source>
        <dbReference type="ARBA" id="ARBA00022722"/>
    </source>
</evidence>
<dbReference type="Pfam" id="PF24626">
    <property type="entry name" value="SH3_Tf2-1"/>
    <property type="match status" value="1"/>
</dbReference>
<evidence type="ECO:0000313" key="10">
    <source>
        <dbReference type="Proteomes" id="UP000826656"/>
    </source>
</evidence>
<dbReference type="PANTHER" id="PTHR37984">
    <property type="entry name" value="PROTEIN CBG26694"/>
    <property type="match status" value="1"/>
</dbReference>
<evidence type="ECO:0000256" key="6">
    <source>
        <dbReference type="ARBA" id="ARBA00022918"/>
    </source>
</evidence>
<dbReference type="PANTHER" id="PTHR37984:SF5">
    <property type="entry name" value="PROTEIN NYNRIN-LIKE"/>
    <property type="match status" value="1"/>
</dbReference>
<comment type="caution">
    <text evidence="9">The sequence shown here is derived from an EMBL/GenBank/DDBJ whole genome shotgun (WGS) entry which is preliminary data.</text>
</comment>
<evidence type="ECO:0000259" key="7">
    <source>
        <dbReference type="Pfam" id="PF17917"/>
    </source>
</evidence>
<keyword evidence="3" id="KW-0540">Nuclease</keyword>
<accession>A0ABQ7U9W8</accession>
<evidence type="ECO:0000256" key="1">
    <source>
        <dbReference type="ARBA" id="ARBA00022679"/>
    </source>
</evidence>
<dbReference type="InterPro" id="IPR036397">
    <property type="entry name" value="RNaseH_sf"/>
</dbReference>
<keyword evidence="2" id="KW-0548">Nucleotidyltransferase</keyword>
<dbReference type="Gene3D" id="3.30.420.10">
    <property type="entry name" value="Ribonuclease H-like superfamily/Ribonuclease H"/>
    <property type="match status" value="1"/>
</dbReference>
<dbReference type="SUPFAM" id="SSF53098">
    <property type="entry name" value="Ribonuclease H-like"/>
    <property type="match status" value="1"/>
</dbReference>
<keyword evidence="4" id="KW-0255">Endonuclease</keyword>
<keyword evidence="1" id="KW-0808">Transferase</keyword>